<name>A0A8H7U740_9FUNG</name>
<evidence type="ECO:0000256" key="6">
    <source>
        <dbReference type="ARBA" id="ARBA00022989"/>
    </source>
</evidence>
<dbReference type="InterPro" id="IPR023395">
    <property type="entry name" value="MCP_dom_sf"/>
</dbReference>
<keyword evidence="4 8" id="KW-0812">Transmembrane</keyword>
<dbReference type="SUPFAM" id="SSF103506">
    <property type="entry name" value="Mitochondrial carrier"/>
    <property type="match status" value="1"/>
</dbReference>
<comment type="subcellular location">
    <subcellularLocation>
        <location evidence="1">Membrane</location>
        <topology evidence="1">Multi-pass membrane protein</topology>
    </subcellularLocation>
</comment>
<dbReference type="Gene3D" id="1.50.40.10">
    <property type="entry name" value="Mitochondrial carrier domain"/>
    <property type="match status" value="1"/>
</dbReference>
<proteinExistence type="inferred from homology"/>
<dbReference type="OrthoDB" id="77989at2759"/>
<feature type="region of interest" description="Disordered" evidence="10">
    <location>
        <begin position="113"/>
        <end position="173"/>
    </location>
</feature>
<dbReference type="InterPro" id="IPR044712">
    <property type="entry name" value="SLC25A32-like"/>
</dbReference>
<evidence type="ECO:0000256" key="8">
    <source>
        <dbReference type="PROSITE-ProRule" id="PRU00282"/>
    </source>
</evidence>
<evidence type="ECO:0008006" key="13">
    <source>
        <dbReference type="Google" id="ProtNLM"/>
    </source>
</evidence>
<keyword evidence="6" id="KW-1133">Transmembrane helix</keyword>
<reference evidence="11" key="1">
    <citation type="submission" date="2020-12" db="EMBL/GenBank/DDBJ databases">
        <title>Metabolic potential, ecology and presence of endohyphal bacteria is reflected in genomic diversity of Mucoromycotina.</title>
        <authorList>
            <person name="Muszewska A."/>
            <person name="Okrasinska A."/>
            <person name="Steczkiewicz K."/>
            <person name="Drgas O."/>
            <person name="Orlowska M."/>
            <person name="Perlinska-Lenart U."/>
            <person name="Aleksandrzak-Piekarczyk T."/>
            <person name="Szatraj K."/>
            <person name="Zielenkiewicz U."/>
            <person name="Pilsyk S."/>
            <person name="Malc E."/>
            <person name="Mieczkowski P."/>
            <person name="Kruszewska J.S."/>
            <person name="Biernat P."/>
            <person name="Pawlowska J."/>
        </authorList>
    </citation>
    <scope>NUCLEOTIDE SEQUENCE</scope>
    <source>
        <strain evidence="11">WA0000051536</strain>
    </source>
</reference>
<dbReference type="GO" id="GO:0016020">
    <property type="term" value="C:membrane"/>
    <property type="evidence" value="ECO:0007669"/>
    <property type="project" value="UniProtKB-SubCell"/>
</dbReference>
<evidence type="ECO:0000256" key="7">
    <source>
        <dbReference type="ARBA" id="ARBA00023136"/>
    </source>
</evidence>
<evidence type="ECO:0000256" key="9">
    <source>
        <dbReference type="RuleBase" id="RU000488"/>
    </source>
</evidence>
<evidence type="ECO:0000256" key="10">
    <source>
        <dbReference type="SAM" id="MobiDB-lite"/>
    </source>
</evidence>
<dbReference type="PANTHER" id="PTHR45683">
    <property type="entry name" value="MITOCHONDRIAL NICOTINAMIDE ADENINE DINUCLEOTIDE TRANSPORTER 1-RELATED-RELATED"/>
    <property type="match status" value="1"/>
</dbReference>
<dbReference type="Proteomes" id="UP000612746">
    <property type="component" value="Unassembled WGS sequence"/>
</dbReference>
<sequence>MSNRQEPRFPAANGKGVSGIRPYYAPGLSQANYTTLSAPSLPTFPVNSTYLTDDLDDLDLIDSRAAARELINFVALKFLTTAVNSPFEVANTLLQVQYLPTDQDNRLFNAHLQSTEDETNSDYAEEENDDEDDEEEDDEDIYGTGSGSRSRRRHSSDEPYQQPTLDPSDPMFKRHVPVDESGYIVRPSVYDEGTRPQHQLPPIEGGVWKTIKLLLNKEGEGWKSLFKGQYTNWLYEVSHLFLQPTLEGTLNDAFGLYDDTIPLVHLDHAGPNVATIVFSHLIIGVLLSPLELVKTRMIVQSASPLQRKYKGPLHALRTIMAEEGGLKGLYMSHNLVPTMLYHSLIPLISNTGPLIIDRVFRVSAVDSPFLYGLAQLGLDTLELIITLPLETIRKRMQCQIRSRVPGKRFESVVPLRPVPYAGVGDAIYKIMKEEGGKPATRKNRKTSSRGIQYTGLGLRGLYQGFGMQCTTNIVFFVFHAINGIEADDFEDF</sequence>
<feature type="compositionally biased region" description="Acidic residues" evidence="10">
    <location>
        <begin position="115"/>
        <end position="141"/>
    </location>
</feature>
<organism evidence="11 12">
    <name type="scientific">Umbelopsis vinacea</name>
    <dbReference type="NCBI Taxonomy" id="44442"/>
    <lineage>
        <taxon>Eukaryota</taxon>
        <taxon>Fungi</taxon>
        <taxon>Fungi incertae sedis</taxon>
        <taxon>Mucoromycota</taxon>
        <taxon>Mucoromycotina</taxon>
        <taxon>Umbelopsidomycetes</taxon>
        <taxon>Umbelopsidales</taxon>
        <taxon>Umbelopsidaceae</taxon>
        <taxon>Umbelopsis</taxon>
    </lineage>
</organism>
<dbReference type="PROSITE" id="PS50920">
    <property type="entry name" value="SOLCAR"/>
    <property type="match status" value="1"/>
</dbReference>
<comment type="similarity">
    <text evidence="2 9">Belongs to the mitochondrial carrier (TC 2.A.29) family.</text>
</comment>
<evidence type="ECO:0000256" key="2">
    <source>
        <dbReference type="ARBA" id="ARBA00006375"/>
    </source>
</evidence>
<evidence type="ECO:0000256" key="4">
    <source>
        <dbReference type="ARBA" id="ARBA00022692"/>
    </source>
</evidence>
<comment type="caution">
    <text evidence="11">The sequence shown here is derived from an EMBL/GenBank/DDBJ whole genome shotgun (WGS) entry which is preliminary data.</text>
</comment>
<dbReference type="InterPro" id="IPR018108">
    <property type="entry name" value="MCP_transmembrane"/>
</dbReference>
<keyword evidence="12" id="KW-1185">Reference proteome</keyword>
<dbReference type="EMBL" id="JAEPRA010000020">
    <property type="protein sequence ID" value="KAG2173031.1"/>
    <property type="molecule type" value="Genomic_DNA"/>
</dbReference>
<evidence type="ECO:0000313" key="12">
    <source>
        <dbReference type="Proteomes" id="UP000612746"/>
    </source>
</evidence>
<evidence type="ECO:0000256" key="5">
    <source>
        <dbReference type="ARBA" id="ARBA00022737"/>
    </source>
</evidence>
<dbReference type="AlphaFoldDB" id="A0A8H7U740"/>
<evidence type="ECO:0000313" key="11">
    <source>
        <dbReference type="EMBL" id="KAG2173031.1"/>
    </source>
</evidence>
<keyword evidence="5" id="KW-0677">Repeat</keyword>
<dbReference type="GO" id="GO:0055085">
    <property type="term" value="P:transmembrane transport"/>
    <property type="evidence" value="ECO:0007669"/>
    <property type="project" value="InterPro"/>
</dbReference>
<dbReference type="GO" id="GO:0006862">
    <property type="term" value="P:nucleotide transport"/>
    <property type="evidence" value="ECO:0007669"/>
    <property type="project" value="InterPro"/>
</dbReference>
<evidence type="ECO:0000256" key="1">
    <source>
        <dbReference type="ARBA" id="ARBA00004141"/>
    </source>
</evidence>
<protein>
    <recommendedName>
        <fullName evidence="13">Mitochondrial carrier</fullName>
    </recommendedName>
</protein>
<dbReference type="Pfam" id="PF00153">
    <property type="entry name" value="Mito_carr"/>
    <property type="match status" value="1"/>
</dbReference>
<feature type="repeat" description="Solcar" evidence="8">
    <location>
        <begin position="366"/>
        <end position="467"/>
    </location>
</feature>
<evidence type="ECO:0000256" key="3">
    <source>
        <dbReference type="ARBA" id="ARBA00022448"/>
    </source>
</evidence>
<gene>
    <name evidence="11" type="ORF">INT44_007004</name>
</gene>
<accession>A0A8H7U740</accession>
<keyword evidence="7 8" id="KW-0472">Membrane</keyword>
<keyword evidence="3 9" id="KW-0813">Transport</keyword>